<dbReference type="PANTHER" id="PTHR35807:SF1">
    <property type="entry name" value="TRANSCRIPTIONAL REGULATOR REDD"/>
    <property type="match status" value="1"/>
</dbReference>
<dbReference type="InterPro" id="IPR051677">
    <property type="entry name" value="AfsR-DnrI-RedD_regulator"/>
</dbReference>
<dbReference type="Pfam" id="PF13424">
    <property type="entry name" value="TPR_12"/>
    <property type="match status" value="2"/>
</dbReference>
<gene>
    <name evidence="8" type="ORF">BBN63_01085</name>
</gene>
<dbReference type="InterPro" id="IPR019734">
    <property type="entry name" value="TPR_rpt"/>
</dbReference>
<dbReference type="PRINTS" id="PR00364">
    <property type="entry name" value="DISEASERSIST"/>
</dbReference>
<evidence type="ECO:0000256" key="6">
    <source>
        <dbReference type="PROSITE-ProRule" id="PRU01091"/>
    </source>
</evidence>
<keyword evidence="3" id="KW-0805">Transcription regulation</keyword>
<dbReference type="PANTHER" id="PTHR35807">
    <property type="entry name" value="TRANSCRIPTIONAL REGULATOR REDD-RELATED"/>
    <property type="match status" value="1"/>
</dbReference>
<dbReference type="Gene3D" id="1.25.40.10">
    <property type="entry name" value="Tetratricopeptide repeat domain"/>
    <property type="match status" value="2"/>
</dbReference>
<dbReference type="Gene3D" id="3.40.50.300">
    <property type="entry name" value="P-loop containing nucleotide triphosphate hydrolases"/>
    <property type="match status" value="1"/>
</dbReference>
<proteinExistence type="inferred from homology"/>
<organism evidence="8 9">
    <name type="scientific">Streptomyces niveus</name>
    <name type="common">Streptomyces spheroides</name>
    <dbReference type="NCBI Taxonomy" id="193462"/>
    <lineage>
        <taxon>Bacteria</taxon>
        <taxon>Bacillati</taxon>
        <taxon>Actinomycetota</taxon>
        <taxon>Actinomycetes</taxon>
        <taxon>Kitasatosporales</taxon>
        <taxon>Streptomycetaceae</taxon>
        <taxon>Streptomyces</taxon>
    </lineage>
</organism>
<dbReference type="InterPro" id="IPR036388">
    <property type="entry name" value="WH-like_DNA-bd_sf"/>
</dbReference>
<sequence length="961" mass="105086">MIESSAVERTSAAQLAFLILGPLEVRGPVGPVRIPPGRQEAILAALLLEANRVVSTDYLVDLIWDEEPPDTARTQVQICVSRLRKGLTEAGIDAPITTRPPGYLLRAADEMLDLRLFGRRTAEARVLVKEGRIAEAAELLRAAVSLWRGQCLGGVTSDALRAKALQLDEDRLNAVETYIQLELELGRHHQLVGELGRLLHENPLRERLRGQLMLALHRSGRQAEALDIYRAGRDLLIEELGLLPGEELRLLETAILAGDSALHAGPPAPDRNAVEPAAPVPVAADLGHRDELPHQLPTDTADFVGDRALIETVETVLTGGAGRRAVGVVVLIGKPGIGKSTTATHIAHRLSGEVFSDGQLYCDLRGAGAEPVAPADALGRFLRALGIPGPVIPASLDERAEMYRTLMATRRVLVVLDDAYDESQVRPLLPGSDNCAVLVTSRSRMTALPGARRIELKILDEARALELMGLILGPDRVSDEREAARALIRTVGGLPLALRIVAARLAARPHWSLASMVNRLANERHRLDELAYGEMTIRTSLSLTFDGLDPTDRHLLRLLSLAQGPTLPGWLAGALLDDHRAQPSDLMEPLVDVQMLDVVSVESTGEFRYRFHEIIKVYAREQLAVTDSESVRRSATERMLGGWLGLAERAHRKIYGGDYTVLHGSAPRWVPPADYVEELLADPLDWLDREQENLCNAVEHAAKEGLDELCWDLATTLVTLFEARGYLDHWESTHRAALAAVRRSGNRRGTAALLSSLGTLYLSSGRPEESRNSLEQALAIFDELGDRGGLALCRRDLALLERQAGDDERALALYDRSIHDFGLVGDIVGRATVLTQSAHIWMRRGHTAAAHAQLEEALGIYRSVGYTGGEARALRRVGQVLFQRGEHDEAERTLTGVLAMVRASGDLIGEGHLLRNLGELKAGQGRYEEARGFFVRALAVREQIMDHGGAEIVRRDIALLP</sequence>
<dbReference type="SUPFAM" id="SSF46894">
    <property type="entry name" value="C-terminal effector domain of the bipartite response regulators"/>
    <property type="match status" value="1"/>
</dbReference>
<dbReference type="SMART" id="SM00382">
    <property type="entry name" value="AAA"/>
    <property type="match status" value="1"/>
</dbReference>
<dbReference type="CDD" id="cd15831">
    <property type="entry name" value="BTAD"/>
    <property type="match status" value="1"/>
</dbReference>
<dbReference type="GO" id="GO:0003677">
    <property type="term" value="F:DNA binding"/>
    <property type="evidence" value="ECO:0007669"/>
    <property type="project" value="UniProtKB-UniRule"/>
</dbReference>
<dbReference type="SMART" id="SM01043">
    <property type="entry name" value="BTAD"/>
    <property type="match status" value="1"/>
</dbReference>
<keyword evidence="5" id="KW-0804">Transcription</keyword>
<dbReference type="PROSITE" id="PS51755">
    <property type="entry name" value="OMPR_PHOB"/>
    <property type="match status" value="1"/>
</dbReference>
<dbReference type="GO" id="GO:0000160">
    <property type="term" value="P:phosphorelay signal transduction system"/>
    <property type="evidence" value="ECO:0007669"/>
    <property type="project" value="UniProtKB-KW"/>
</dbReference>
<keyword evidence="9" id="KW-1185">Reference proteome</keyword>
<feature type="domain" description="OmpR/PhoB-type" evidence="7">
    <location>
        <begin position="7"/>
        <end position="107"/>
    </location>
</feature>
<dbReference type="InterPro" id="IPR011990">
    <property type="entry name" value="TPR-like_helical_dom_sf"/>
</dbReference>
<dbReference type="RefSeq" id="WP_078073546.1">
    <property type="nucleotide sequence ID" value="NZ_CP018047.1"/>
</dbReference>
<dbReference type="Pfam" id="PF03704">
    <property type="entry name" value="BTAD"/>
    <property type="match status" value="1"/>
</dbReference>
<dbReference type="KEGG" id="snw:BBN63_01085"/>
<dbReference type="InterPro" id="IPR027417">
    <property type="entry name" value="P-loop_NTPase"/>
</dbReference>
<dbReference type="InterPro" id="IPR001867">
    <property type="entry name" value="OmpR/PhoB-type_DNA-bd"/>
</dbReference>
<dbReference type="OrthoDB" id="7628974at2"/>
<dbReference type="SUPFAM" id="SSF48452">
    <property type="entry name" value="TPR-like"/>
    <property type="match status" value="3"/>
</dbReference>
<reference evidence="8 9" key="1">
    <citation type="submission" date="2016-11" db="EMBL/GenBank/DDBJ databases">
        <title>Complete genome sequence of Streptomyces niveus SCSIO 3406.</title>
        <authorList>
            <person name="Zhu Q."/>
            <person name="Cheng W."/>
            <person name="Song Y."/>
            <person name="Li Q."/>
            <person name="Ju J."/>
        </authorList>
    </citation>
    <scope>NUCLEOTIDE SEQUENCE [LARGE SCALE GENOMIC DNA]</scope>
    <source>
        <strain evidence="8 9">SCSIO 3406</strain>
    </source>
</reference>
<evidence type="ECO:0000256" key="3">
    <source>
        <dbReference type="ARBA" id="ARBA00023015"/>
    </source>
</evidence>
<evidence type="ECO:0000256" key="5">
    <source>
        <dbReference type="ARBA" id="ARBA00023163"/>
    </source>
</evidence>
<keyword evidence="4 6" id="KW-0238">DNA-binding</keyword>
<accession>A0A1U9QLA9</accession>
<feature type="DNA-binding region" description="OmpR/PhoB-type" evidence="6">
    <location>
        <begin position="7"/>
        <end position="107"/>
    </location>
</feature>
<protein>
    <submittedName>
        <fullName evidence="8">SARP family transcriptional regulator</fullName>
    </submittedName>
</protein>
<dbReference type="GO" id="GO:0006355">
    <property type="term" value="P:regulation of DNA-templated transcription"/>
    <property type="evidence" value="ECO:0007669"/>
    <property type="project" value="InterPro"/>
</dbReference>
<dbReference type="EMBL" id="CP018047">
    <property type="protein sequence ID" value="AQU65064.1"/>
    <property type="molecule type" value="Genomic_DNA"/>
</dbReference>
<dbReference type="SUPFAM" id="SSF52540">
    <property type="entry name" value="P-loop containing nucleoside triphosphate hydrolases"/>
    <property type="match status" value="1"/>
</dbReference>
<comment type="similarity">
    <text evidence="1">Belongs to the AfsR/DnrI/RedD regulatory family.</text>
</comment>
<dbReference type="Gene3D" id="1.10.10.10">
    <property type="entry name" value="Winged helix-like DNA-binding domain superfamily/Winged helix DNA-binding domain"/>
    <property type="match status" value="1"/>
</dbReference>
<dbReference type="SMART" id="SM00028">
    <property type="entry name" value="TPR"/>
    <property type="match status" value="3"/>
</dbReference>
<evidence type="ECO:0000256" key="1">
    <source>
        <dbReference type="ARBA" id="ARBA00005820"/>
    </source>
</evidence>
<dbReference type="InterPro" id="IPR005158">
    <property type="entry name" value="BTAD"/>
</dbReference>
<dbReference type="Proteomes" id="UP000189677">
    <property type="component" value="Chromosome"/>
</dbReference>
<dbReference type="InterPro" id="IPR003593">
    <property type="entry name" value="AAA+_ATPase"/>
</dbReference>
<evidence type="ECO:0000313" key="8">
    <source>
        <dbReference type="EMBL" id="AQU65064.1"/>
    </source>
</evidence>
<name>A0A1U9QLA9_STRNV</name>
<dbReference type="AlphaFoldDB" id="A0A1U9QLA9"/>
<dbReference type="InterPro" id="IPR016032">
    <property type="entry name" value="Sig_transdc_resp-reg_C-effctor"/>
</dbReference>
<evidence type="ECO:0000256" key="4">
    <source>
        <dbReference type="ARBA" id="ARBA00023125"/>
    </source>
</evidence>
<evidence type="ECO:0000259" key="7">
    <source>
        <dbReference type="PROSITE" id="PS51755"/>
    </source>
</evidence>
<dbReference type="SMART" id="SM00862">
    <property type="entry name" value="Trans_reg_C"/>
    <property type="match status" value="1"/>
</dbReference>
<keyword evidence="2" id="KW-0902">Two-component regulatory system</keyword>
<dbReference type="Pfam" id="PF00486">
    <property type="entry name" value="Trans_reg_C"/>
    <property type="match status" value="1"/>
</dbReference>
<evidence type="ECO:0000256" key="2">
    <source>
        <dbReference type="ARBA" id="ARBA00023012"/>
    </source>
</evidence>
<evidence type="ECO:0000313" key="9">
    <source>
        <dbReference type="Proteomes" id="UP000189677"/>
    </source>
</evidence>
<dbReference type="GO" id="GO:0043531">
    <property type="term" value="F:ADP binding"/>
    <property type="evidence" value="ECO:0007669"/>
    <property type="project" value="InterPro"/>
</dbReference>